<comment type="subcellular location">
    <subcellularLocation>
        <location evidence="1">Cell membrane</location>
        <topology evidence="1">Multi-pass membrane protein</topology>
    </subcellularLocation>
</comment>
<evidence type="ECO:0000256" key="11">
    <source>
        <dbReference type="SAM" id="Phobius"/>
    </source>
</evidence>
<dbReference type="Proteomes" id="UP001187531">
    <property type="component" value="Unassembled WGS sequence"/>
</dbReference>
<organism evidence="13 14">
    <name type="scientific">Artemia franciscana</name>
    <name type="common">Brine shrimp</name>
    <name type="synonym">Artemia sanfranciscana</name>
    <dbReference type="NCBI Taxonomy" id="6661"/>
    <lineage>
        <taxon>Eukaryota</taxon>
        <taxon>Metazoa</taxon>
        <taxon>Ecdysozoa</taxon>
        <taxon>Arthropoda</taxon>
        <taxon>Crustacea</taxon>
        <taxon>Branchiopoda</taxon>
        <taxon>Anostraca</taxon>
        <taxon>Artemiidae</taxon>
        <taxon>Artemia</taxon>
    </lineage>
</organism>
<dbReference type="Pfam" id="PF00001">
    <property type="entry name" value="7tm_1"/>
    <property type="match status" value="1"/>
</dbReference>
<evidence type="ECO:0000256" key="1">
    <source>
        <dbReference type="ARBA" id="ARBA00004651"/>
    </source>
</evidence>
<evidence type="ECO:0000256" key="5">
    <source>
        <dbReference type="ARBA" id="ARBA00022989"/>
    </source>
</evidence>
<comment type="caution">
    <text evidence="13">The sequence shown here is derived from an EMBL/GenBank/DDBJ whole genome shotgun (WGS) entry which is preliminary data.</text>
</comment>
<keyword evidence="4 10" id="KW-0812">Transmembrane</keyword>
<dbReference type="CDD" id="cd15331">
    <property type="entry name" value="7tmA_5-HT1A_invertebrates"/>
    <property type="match status" value="1"/>
</dbReference>
<evidence type="ECO:0000256" key="6">
    <source>
        <dbReference type="ARBA" id="ARBA00023040"/>
    </source>
</evidence>
<feature type="transmembrane region" description="Helical" evidence="11">
    <location>
        <begin position="84"/>
        <end position="106"/>
    </location>
</feature>
<dbReference type="SUPFAM" id="SSF81321">
    <property type="entry name" value="Family A G protein-coupled receptor-like"/>
    <property type="match status" value="1"/>
</dbReference>
<dbReference type="GO" id="GO:0043410">
    <property type="term" value="P:positive regulation of MAPK cascade"/>
    <property type="evidence" value="ECO:0007669"/>
    <property type="project" value="TreeGrafter"/>
</dbReference>
<feature type="transmembrane region" description="Helical" evidence="11">
    <location>
        <begin position="47"/>
        <end position="77"/>
    </location>
</feature>
<feature type="domain" description="G-protein coupled receptors family 1 profile" evidence="12">
    <location>
        <begin position="67"/>
        <end position="404"/>
    </location>
</feature>
<dbReference type="SMART" id="SM01381">
    <property type="entry name" value="7TM_GPCR_Srsx"/>
    <property type="match status" value="1"/>
</dbReference>
<keyword evidence="6 10" id="KW-0297">G-protein coupled receptor</keyword>
<evidence type="ECO:0000256" key="2">
    <source>
        <dbReference type="ARBA" id="ARBA00010663"/>
    </source>
</evidence>
<dbReference type="GO" id="GO:0071880">
    <property type="term" value="P:adenylate cyclase-activating adrenergic receptor signaling pathway"/>
    <property type="evidence" value="ECO:0007669"/>
    <property type="project" value="TreeGrafter"/>
</dbReference>
<feature type="transmembrane region" description="Helical" evidence="11">
    <location>
        <begin position="352"/>
        <end position="373"/>
    </location>
</feature>
<dbReference type="Gene3D" id="1.20.1070.10">
    <property type="entry name" value="Rhodopsin 7-helix transmembrane proteins"/>
    <property type="match status" value="1"/>
</dbReference>
<comment type="similarity">
    <text evidence="2 10">Belongs to the G-protein coupled receptor 1 family.</text>
</comment>
<evidence type="ECO:0000313" key="14">
    <source>
        <dbReference type="Proteomes" id="UP001187531"/>
    </source>
</evidence>
<feature type="transmembrane region" description="Helical" evidence="11">
    <location>
        <begin position="126"/>
        <end position="145"/>
    </location>
</feature>
<evidence type="ECO:0000256" key="10">
    <source>
        <dbReference type="RuleBase" id="RU000688"/>
    </source>
</evidence>
<dbReference type="GO" id="GO:0005886">
    <property type="term" value="C:plasma membrane"/>
    <property type="evidence" value="ECO:0007669"/>
    <property type="project" value="UniProtKB-SubCell"/>
</dbReference>
<keyword evidence="9 10" id="KW-0807">Transducer</keyword>
<sequence>MEEVVYKDLFVQNNSLNISHDRELVFNISFNESNLLRNSTEVKVDNIIFTGLLAAVLGFMTLSTVFGNACVILAVLLERHLQSVANYLVLSLAVADLLVACLVMPLGAVYQINERWVLGPTLCDMWTSSDVLCCTASILHLVAIATDRYWAVTRVEYIHSRTTKRIGIMILLVWSLAVLVSFAPLFGWKDSDYLERVNVQEKCLVSQDIAYQVVATCATFYVPLAVILVLYWQIFKIARLRIRRKTGAQKIKKKFDCVQISEGHSDAHPTNDANSGNKAEIVETALDTTNQSEKETSTGNLKIENDHLTQSLVKVDNGNVKSVETISRPRKKQKERKETIEAKRERKAAKTLAIVTGAFVVCWLPFFVCAILMPLCTECVMNDSMLSFFLWLGYFNSTLNPIIYTIFSPEFRQAFTRLLLGKRATRNKNRQRRLR</sequence>
<keyword evidence="5 11" id="KW-1133">Transmembrane helix</keyword>
<evidence type="ECO:0000256" key="9">
    <source>
        <dbReference type="ARBA" id="ARBA00023224"/>
    </source>
</evidence>
<gene>
    <name evidence="13" type="ORF">QYM36_013055</name>
</gene>
<dbReference type="PRINTS" id="PR00237">
    <property type="entry name" value="GPCRRHODOPSN"/>
</dbReference>
<evidence type="ECO:0000256" key="7">
    <source>
        <dbReference type="ARBA" id="ARBA00023136"/>
    </source>
</evidence>
<evidence type="ECO:0000256" key="4">
    <source>
        <dbReference type="ARBA" id="ARBA00022692"/>
    </source>
</evidence>
<dbReference type="InterPro" id="IPR000276">
    <property type="entry name" value="GPCR_Rhodpsn"/>
</dbReference>
<dbReference type="GO" id="GO:0004930">
    <property type="term" value="F:G protein-coupled receptor activity"/>
    <property type="evidence" value="ECO:0007669"/>
    <property type="project" value="UniProtKB-KW"/>
</dbReference>
<keyword evidence="8 10" id="KW-0675">Receptor</keyword>
<reference evidence="13" key="1">
    <citation type="submission" date="2023-07" db="EMBL/GenBank/DDBJ databases">
        <title>Chromosome-level genome assembly of Artemia franciscana.</title>
        <authorList>
            <person name="Jo E."/>
        </authorList>
    </citation>
    <scope>NUCLEOTIDE SEQUENCE</scope>
    <source>
        <tissue evidence="13">Whole body</tissue>
    </source>
</reference>
<evidence type="ECO:0000259" key="12">
    <source>
        <dbReference type="PROSITE" id="PS50262"/>
    </source>
</evidence>
<protein>
    <recommendedName>
        <fullName evidence="12">G-protein coupled receptors family 1 profile domain-containing protein</fullName>
    </recommendedName>
</protein>
<dbReference type="PROSITE" id="PS00237">
    <property type="entry name" value="G_PROTEIN_RECEP_F1_1"/>
    <property type="match status" value="1"/>
</dbReference>
<name>A0AA88HP70_ARTSF</name>
<evidence type="ECO:0000256" key="3">
    <source>
        <dbReference type="ARBA" id="ARBA00022475"/>
    </source>
</evidence>
<feature type="transmembrane region" description="Helical" evidence="11">
    <location>
        <begin position="166"/>
        <end position="189"/>
    </location>
</feature>
<evidence type="ECO:0000313" key="13">
    <source>
        <dbReference type="EMBL" id="KAK2709261.1"/>
    </source>
</evidence>
<evidence type="ECO:0000256" key="8">
    <source>
        <dbReference type="ARBA" id="ARBA00023170"/>
    </source>
</evidence>
<dbReference type="PANTHER" id="PTHR24248:SF200">
    <property type="entry name" value="5-HYDROXYTRYPTAMINE RECEPTOR 1B-LIKE ISOFORM X1"/>
    <property type="match status" value="1"/>
</dbReference>
<feature type="transmembrane region" description="Helical" evidence="11">
    <location>
        <begin position="209"/>
        <end position="235"/>
    </location>
</feature>
<dbReference type="PROSITE" id="PS50262">
    <property type="entry name" value="G_PROTEIN_RECEP_F1_2"/>
    <property type="match status" value="1"/>
</dbReference>
<proteinExistence type="inferred from homology"/>
<keyword evidence="7 11" id="KW-0472">Membrane</keyword>
<feature type="transmembrane region" description="Helical" evidence="11">
    <location>
        <begin position="385"/>
        <end position="407"/>
    </location>
</feature>
<keyword evidence="3" id="KW-1003">Cell membrane</keyword>
<accession>A0AA88HP70</accession>
<dbReference type="PANTHER" id="PTHR24248">
    <property type="entry name" value="ADRENERGIC RECEPTOR-RELATED G-PROTEIN COUPLED RECEPTOR"/>
    <property type="match status" value="1"/>
</dbReference>
<dbReference type="AlphaFoldDB" id="A0AA88HP70"/>
<dbReference type="EMBL" id="JAVRJZ010000017">
    <property type="protein sequence ID" value="KAK2709261.1"/>
    <property type="molecule type" value="Genomic_DNA"/>
</dbReference>
<dbReference type="InterPro" id="IPR017452">
    <property type="entry name" value="GPCR_Rhodpsn_7TM"/>
</dbReference>
<keyword evidence="14" id="KW-1185">Reference proteome</keyword>